<dbReference type="RefSeq" id="WP_011367647.1">
    <property type="nucleotide sequence ID" value="NC_007519.1"/>
</dbReference>
<evidence type="ECO:0000313" key="3">
    <source>
        <dbReference type="Proteomes" id="UP000002710"/>
    </source>
</evidence>
<sequence length="58" mass="6379">MFRVMTAMGRLLLLAALTWGCVSAGQSYSNRIAQVAKGEPVYEARGRVNLYPVSAEKF</sequence>
<reference evidence="2 3" key="1">
    <citation type="journal article" date="2011" name="J. Bacteriol.">
        <title>Complete genome sequence and updated annotation of Desulfovibrio alaskensis G20.</title>
        <authorList>
            <person name="Hauser L.J."/>
            <person name="Land M.L."/>
            <person name="Brown S.D."/>
            <person name="Larimer F."/>
            <person name="Keller K.L."/>
            <person name="Rapp-Giles B.J."/>
            <person name="Price M.N."/>
            <person name="Lin M."/>
            <person name="Bruce D.C."/>
            <person name="Detter J.C."/>
            <person name="Tapia R."/>
            <person name="Han C.S."/>
            <person name="Goodwin L.A."/>
            <person name="Cheng J.F."/>
            <person name="Pitluck S."/>
            <person name="Copeland A."/>
            <person name="Lucas S."/>
            <person name="Nolan M."/>
            <person name="Lapidus A.L."/>
            <person name="Palumbo A.V."/>
            <person name="Wall J.D."/>
        </authorList>
    </citation>
    <scope>NUCLEOTIDE SEQUENCE [LARGE SCALE GENOMIC DNA]</scope>
    <source>
        <strain evidence="3">ATCC BAA 1058 / DSM 17464 / G20</strain>
    </source>
</reference>
<protein>
    <submittedName>
        <fullName evidence="2">Uncharacterized protein</fullName>
    </submittedName>
</protein>
<evidence type="ECO:0000256" key="1">
    <source>
        <dbReference type="SAM" id="SignalP"/>
    </source>
</evidence>
<dbReference type="EMBL" id="CP000112">
    <property type="protein sequence ID" value="ABB38501.2"/>
    <property type="molecule type" value="Genomic_DNA"/>
</dbReference>
<name>Q310Z5_OLEA2</name>
<accession>Q310Z5</accession>
<dbReference type="KEGG" id="dde:Dde_1704"/>
<dbReference type="Proteomes" id="UP000002710">
    <property type="component" value="Chromosome"/>
</dbReference>
<dbReference type="HOGENOM" id="CLU_2971945_0_0_7"/>
<evidence type="ECO:0000313" key="2">
    <source>
        <dbReference type="EMBL" id="ABB38501.2"/>
    </source>
</evidence>
<proteinExistence type="predicted"/>
<keyword evidence="1" id="KW-0732">Signal</keyword>
<feature type="chain" id="PRO_5004219671" evidence="1">
    <location>
        <begin position="25"/>
        <end position="58"/>
    </location>
</feature>
<feature type="signal peptide" evidence="1">
    <location>
        <begin position="1"/>
        <end position="24"/>
    </location>
</feature>
<dbReference type="AlphaFoldDB" id="Q310Z5"/>
<organism evidence="2 3">
    <name type="scientific">Oleidesulfovibrio alaskensis (strain ATCC BAA-1058 / DSM 17464 / G20)</name>
    <name type="common">Desulfovibrio alaskensis</name>
    <dbReference type="NCBI Taxonomy" id="207559"/>
    <lineage>
        <taxon>Bacteria</taxon>
        <taxon>Pseudomonadati</taxon>
        <taxon>Thermodesulfobacteriota</taxon>
        <taxon>Desulfovibrionia</taxon>
        <taxon>Desulfovibrionales</taxon>
        <taxon>Desulfovibrionaceae</taxon>
        <taxon>Oleidesulfovibrio</taxon>
    </lineage>
</organism>
<gene>
    <name evidence="2" type="ordered locus">Dde_1704</name>
</gene>
<keyword evidence="3" id="KW-1185">Reference proteome</keyword>